<dbReference type="Gene3D" id="3.30.1360.120">
    <property type="entry name" value="Probable tRNA modification gtpase trme, domain 1"/>
    <property type="match status" value="1"/>
</dbReference>
<dbReference type="Gene3D" id="2.40.30.110">
    <property type="entry name" value="Aminomethyltransferase beta-barrel domains"/>
    <property type="match status" value="1"/>
</dbReference>
<dbReference type="Pfam" id="PF01571">
    <property type="entry name" value="GCV_T"/>
    <property type="match status" value="1"/>
</dbReference>
<organism evidence="7">
    <name type="scientific">Lepeophtheirus salmonis</name>
    <name type="common">Salmon louse</name>
    <name type="synonym">Caligus salmonis</name>
    <dbReference type="NCBI Taxonomy" id="72036"/>
    <lineage>
        <taxon>Eukaryota</taxon>
        <taxon>Metazoa</taxon>
        <taxon>Ecdysozoa</taxon>
        <taxon>Arthropoda</taxon>
        <taxon>Crustacea</taxon>
        <taxon>Multicrustacea</taxon>
        <taxon>Hexanauplia</taxon>
        <taxon>Copepoda</taxon>
        <taxon>Siphonostomatoida</taxon>
        <taxon>Caligidae</taxon>
        <taxon>Lepeophtheirus</taxon>
    </lineage>
</organism>
<dbReference type="InterPro" id="IPR028896">
    <property type="entry name" value="GcvT/YgfZ/DmdA"/>
</dbReference>
<evidence type="ECO:0000256" key="1">
    <source>
        <dbReference type="ARBA" id="ARBA00008609"/>
    </source>
</evidence>
<dbReference type="InterPro" id="IPR027266">
    <property type="entry name" value="TrmE/GcvT-like"/>
</dbReference>
<sequence length="892" mass="100477">MPYPLLSRPLSRGLPTLHRSLTSNRFDSEVILNPVPPPRAQIVIAGSGMIGNSVAYHLVENGWKDVLIIDKGNIADGSSKTGSGMLGLFRPKHERRIVQYCIDLYRNLEKQGFDIGLKECGSINLAATKDRLLSLQRRANRYKPTGLRCEVLSPKELKELHPLIFVDDLQGGVWVPEDAVVNPKRVSEVLALLAHRGGAKFVSDCGVEKINANLIDESGPSSSNNLKVSSVVTEKGVIECEYFVNCAGIWARSIGKLSDPEVKIPICPAEHFFLKFEPLSELKDIDLPNIRDYDNSIYLRTWGDSFLMGAFEKTSRLWTEFQSTDIVEEHWRHFSPYISAAMKRIPLLRSTSYEKLLNTPDAFTPDGRWIVGEAPEIGNYYVCAGMNGNSLQGAGGIGKVLADWMTKDQPPPDILPFELARFTSLHNNPRFLAERAVEVVGKHYQLEYPLVNEFNKGRRIRTSPIFSELESRGAIFGERMGWERALYFVPHHSPEDPPPTFPKGSFGKPEFFEYIEDEYMICREGVGLIDMSSFAKFIINGSGVVSYLQKLCSNDVDIPTGGIIPTGMLNHYGGYENDCMLIRQGENSFFMISPTQQQTRILHWMANHLPNNNTVGLQDVTSMFTVISVCGPKSKDLVQRLTNTDVNMTPFTYKVCDMGYASGVMVLAVTQTGEPGYSLYIPSEYSIHLYDTIMRVGQDYGIRNVGHLATRFLRIEKFIPFWGEELTAETTPLEVNRVFKVKFDKDYFIGKSALLKQKQTGVTKKLVQFRLSDFDKDVDRWPWGGEAIYRNGEYVGSVTNSAYGFTLKKMVALGFVQHPDTIRGQSTSISHNWLSDRKVQWTINIAGNMEPATIHLHPPQIPVINQDMQRDYKPKQKPGHAPNIQLFEKEES</sequence>
<dbReference type="InterPro" id="IPR006222">
    <property type="entry name" value="GCVT_N"/>
</dbReference>
<dbReference type="PANTHER" id="PTHR43757">
    <property type="entry name" value="AMINOMETHYLTRANSFERASE"/>
    <property type="match status" value="1"/>
</dbReference>
<dbReference type="Gene3D" id="3.30.70.1400">
    <property type="entry name" value="Aminomethyltransferase beta-barrel domains"/>
    <property type="match status" value="1"/>
</dbReference>
<feature type="domain" description="FAD dependent oxidoreductase" evidence="3">
    <location>
        <begin position="42"/>
        <end position="404"/>
    </location>
</feature>
<dbReference type="SUPFAM" id="SSF51905">
    <property type="entry name" value="FAD/NAD(P)-binding domain"/>
    <property type="match status" value="1"/>
</dbReference>
<dbReference type="FunFam" id="3.30.70.1400:FF:000003">
    <property type="entry name" value="Pyruvate dehydrogenase phosphatase regulatory subunit"/>
    <property type="match status" value="1"/>
</dbReference>
<name>A0A0K2U0E5_LEPSM</name>
<dbReference type="SUPFAM" id="SSF101790">
    <property type="entry name" value="Aminomethyltransferase beta-barrel domain"/>
    <property type="match status" value="1"/>
</dbReference>
<evidence type="ECO:0000259" key="6">
    <source>
        <dbReference type="Pfam" id="PF16350"/>
    </source>
</evidence>
<accession>A0A0K2U0E5</accession>
<evidence type="ECO:0000313" key="7">
    <source>
        <dbReference type="EMBL" id="CDW31718.1"/>
    </source>
</evidence>
<dbReference type="InterPro" id="IPR006076">
    <property type="entry name" value="FAD-dep_OxRdtase"/>
</dbReference>
<dbReference type="SUPFAM" id="SSF54373">
    <property type="entry name" value="FAD-linked reductases, C-terminal domain"/>
    <property type="match status" value="1"/>
</dbReference>
<comment type="similarity">
    <text evidence="1">Belongs to the GcvT family.</text>
</comment>
<feature type="domain" description="FAD dependent oxidoreductase central" evidence="6">
    <location>
        <begin position="409"/>
        <end position="463"/>
    </location>
</feature>
<feature type="domain" description="GCVT N-terminal" evidence="4">
    <location>
        <begin position="468"/>
        <end position="745"/>
    </location>
</feature>
<dbReference type="InterPro" id="IPR032503">
    <property type="entry name" value="FAO_M"/>
</dbReference>
<evidence type="ECO:0000259" key="3">
    <source>
        <dbReference type="Pfam" id="PF01266"/>
    </source>
</evidence>
<dbReference type="InterPro" id="IPR036188">
    <property type="entry name" value="FAD/NAD-bd_sf"/>
</dbReference>
<dbReference type="InterPro" id="IPR013977">
    <property type="entry name" value="GcvT_C"/>
</dbReference>
<feature type="domain" description="Aminomethyltransferase C-terminal" evidence="5">
    <location>
        <begin position="764"/>
        <end position="858"/>
    </location>
</feature>
<dbReference type="Pfam" id="PF08669">
    <property type="entry name" value="GCV_T_C"/>
    <property type="match status" value="1"/>
</dbReference>
<dbReference type="EMBL" id="HACA01014357">
    <property type="protein sequence ID" value="CDW31718.1"/>
    <property type="molecule type" value="Transcribed_RNA"/>
</dbReference>
<evidence type="ECO:0000259" key="4">
    <source>
        <dbReference type="Pfam" id="PF01571"/>
    </source>
</evidence>
<dbReference type="AlphaFoldDB" id="A0A0K2U0E5"/>
<dbReference type="Pfam" id="PF01266">
    <property type="entry name" value="DAO"/>
    <property type="match status" value="1"/>
</dbReference>
<dbReference type="SUPFAM" id="SSF103025">
    <property type="entry name" value="Folate-binding domain"/>
    <property type="match status" value="1"/>
</dbReference>
<feature type="region of interest" description="Disordered" evidence="2">
    <location>
        <begin position="871"/>
        <end position="892"/>
    </location>
</feature>
<evidence type="ECO:0000256" key="2">
    <source>
        <dbReference type="SAM" id="MobiDB-lite"/>
    </source>
</evidence>
<dbReference type="OrthoDB" id="429143at2759"/>
<dbReference type="PANTHER" id="PTHR43757:SF15">
    <property type="entry name" value="PYRUVATE DEHYDROGENASE PHOSPHATASE REGULATORY SUBUNIT, MITOCHONDRIAL-LIKE"/>
    <property type="match status" value="1"/>
</dbReference>
<dbReference type="GO" id="GO:0005739">
    <property type="term" value="C:mitochondrion"/>
    <property type="evidence" value="ECO:0007669"/>
    <property type="project" value="TreeGrafter"/>
</dbReference>
<evidence type="ECO:0000259" key="5">
    <source>
        <dbReference type="Pfam" id="PF08669"/>
    </source>
</evidence>
<reference evidence="7" key="1">
    <citation type="submission" date="2014-05" db="EMBL/GenBank/DDBJ databases">
        <authorList>
            <person name="Chronopoulou M."/>
        </authorList>
    </citation>
    <scope>NUCLEOTIDE SEQUENCE</scope>
    <source>
        <tissue evidence="7">Whole organism</tissue>
    </source>
</reference>
<proteinExistence type="inferred from homology"/>
<keyword evidence="7" id="KW-0670">Pyruvate</keyword>
<dbReference type="InterPro" id="IPR029043">
    <property type="entry name" value="GcvT/YgfZ_C"/>
</dbReference>
<dbReference type="Gene3D" id="3.30.9.10">
    <property type="entry name" value="D-Amino Acid Oxidase, subunit A, domain 2"/>
    <property type="match status" value="1"/>
</dbReference>
<dbReference type="Gene3D" id="3.50.50.60">
    <property type="entry name" value="FAD/NAD(P)-binding domain"/>
    <property type="match status" value="1"/>
</dbReference>
<dbReference type="Pfam" id="PF16350">
    <property type="entry name" value="FAO_M"/>
    <property type="match status" value="1"/>
</dbReference>
<protein>
    <submittedName>
        <fullName evidence="7">Pyruvate dehydrogenase phosphatase regulatory subunit, mitochondriallike [Acyrthosiphon pisum]</fullName>
    </submittedName>
</protein>